<dbReference type="InterPro" id="IPR013806">
    <property type="entry name" value="Kringle-like"/>
</dbReference>
<keyword evidence="5" id="KW-0472">Membrane</keyword>
<feature type="region of interest" description="Disordered" evidence="4">
    <location>
        <begin position="420"/>
        <end position="459"/>
    </location>
</feature>
<evidence type="ECO:0000256" key="1">
    <source>
        <dbReference type="ARBA" id="ARBA00022737"/>
    </source>
</evidence>
<dbReference type="InterPro" id="IPR035940">
    <property type="entry name" value="CAP_sf"/>
</dbReference>
<dbReference type="SUPFAM" id="SSF57440">
    <property type="entry name" value="Kringle-like"/>
    <property type="match status" value="1"/>
</dbReference>
<dbReference type="AlphaFoldDB" id="A0A820X377"/>
<dbReference type="InterPro" id="IPR036943">
    <property type="entry name" value="FN_type2_sf"/>
</dbReference>
<dbReference type="EMBL" id="CAJNYV010006104">
    <property type="protein sequence ID" value="CAF3802053.1"/>
    <property type="molecule type" value="Genomic_DNA"/>
</dbReference>
<protein>
    <recommendedName>
        <fullName evidence="6">Fibronectin type-II domain-containing protein</fullName>
    </recommendedName>
</protein>
<reference evidence="8" key="1">
    <citation type="submission" date="2021-02" db="EMBL/GenBank/DDBJ databases">
        <authorList>
            <person name="Nowell W R."/>
        </authorList>
    </citation>
    <scope>NUCLEOTIDE SEQUENCE</scope>
</reference>
<evidence type="ECO:0000256" key="3">
    <source>
        <dbReference type="PROSITE-ProRule" id="PRU00479"/>
    </source>
</evidence>
<evidence type="ECO:0000313" key="7">
    <source>
        <dbReference type="EMBL" id="CAF3802053.1"/>
    </source>
</evidence>
<evidence type="ECO:0000256" key="2">
    <source>
        <dbReference type="ARBA" id="ARBA00023157"/>
    </source>
</evidence>
<evidence type="ECO:0000313" key="8">
    <source>
        <dbReference type="EMBL" id="CAF4528202.1"/>
    </source>
</evidence>
<dbReference type="PANTHER" id="PTHR10334">
    <property type="entry name" value="CYSTEINE-RICH SECRETORY PROTEIN-RELATED"/>
    <property type="match status" value="1"/>
</dbReference>
<dbReference type="InterPro" id="IPR014044">
    <property type="entry name" value="CAP_dom"/>
</dbReference>
<accession>A0A820X377</accession>
<dbReference type="Pfam" id="PF00040">
    <property type="entry name" value="fn2"/>
    <property type="match status" value="1"/>
</dbReference>
<gene>
    <name evidence="7" type="ORF">KIK155_LOCUS32494</name>
    <name evidence="8" type="ORF">TOA249_LOCUS5527</name>
</gene>
<dbReference type="CDD" id="cd00062">
    <property type="entry name" value="FN2"/>
    <property type="match status" value="1"/>
</dbReference>
<keyword evidence="5" id="KW-1133">Transmembrane helix</keyword>
<dbReference type="SUPFAM" id="SSF55797">
    <property type="entry name" value="PR-1-like"/>
    <property type="match status" value="1"/>
</dbReference>
<dbReference type="EMBL" id="CAJOBS010000224">
    <property type="protein sequence ID" value="CAF4528202.1"/>
    <property type="molecule type" value="Genomic_DNA"/>
</dbReference>
<evidence type="ECO:0000256" key="4">
    <source>
        <dbReference type="SAM" id="MobiDB-lite"/>
    </source>
</evidence>
<keyword evidence="2 3" id="KW-1015">Disulfide bond</keyword>
<name>A0A820X377_9BILA</name>
<evidence type="ECO:0000259" key="6">
    <source>
        <dbReference type="PROSITE" id="PS51092"/>
    </source>
</evidence>
<dbReference type="InterPro" id="IPR001283">
    <property type="entry name" value="CRISP-related"/>
</dbReference>
<dbReference type="Gene3D" id="2.10.10.10">
    <property type="entry name" value="Fibronectin, type II, collagen-binding"/>
    <property type="match status" value="1"/>
</dbReference>
<evidence type="ECO:0000313" key="9">
    <source>
        <dbReference type="Proteomes" id="UP000663838"/>
    </source>
</evidence>
<dbReference type="SMART" id="SM00059">
    <property type="entry name" value="FN2"/>
    <property type="match status" value="1"/>
</dbReference>
<proteinExistence type="predicted"/>
<dbReference type="Proteomes" id="UP000663838">
    <property type="component" value="Unassembled WGS sequence"/>
</dbReference>
<dbReference type="PROSITE" id="PS51092">
    <property type="entry name" value="FN2_2"/>
    <property type="match status" value="1"/>
</dbReference>
<feature type="domain" description="Fibronectin type-II" evidence="6">
    <location>
        <begin position="83"/>
        <end position="129"/>
    </location>
</feature>
<feature type="disulfide bond" evidence="3">
    <location>
        <begin position="88"/>
        <end position="114"/>
    </location>
</feature>
<organism evidence="8 9">
    <name type="scientific">Rotaria socialis</name>
    <dbReference type="NCBI Taxonomy" id="392032"/>
    <lineage>
        <taxon>Eukaryota</taxon>
        <taxon>Metazoa</taxon>
        <taxon>Spiralia</taxon>
        <taxon>Gnathifera</taxon>
        <taxon>Rotifera</taxon>
        <taxon>Eurotatoria</taxon>
        <taxon>Bdelloidea</taxon>
        <taxon>Philodinida</taxon>
        <taxon>Philodinidae</taxon>
        <taxon>Rotaria</taxon>
    </lineage>
</organism>
<dbReference type="InterPro" id="IPR000562">
    <property type="entry name" value="FN_type2_dom"/>
</dbReference>
<feature type="compositionally biased region" description="Polar residues" evidence="4">
    <location>
        <begin position="426"/>
        <end position="437"/>
    </location>
</feature>
<dbReference type="Pfam" id="PF00188">
    <property type="entry name" value="CAP"/>
    <property type="match status" value="1"/>
</dbReference>
<dbReference type="Proteomes" id="UP000663865">
    <property type="component" value="Unassembled WGS sequence"/>
</dbReference>
<dbReference type="Gene3D" id="3.40.33.10">
    <property type="entry name" value="CAP"/>
    <property type="match status" value="1"/>
</dbReference>
<feature type="transmembrane region" description="Helical" evidence="5">
    <location>
        <begin position="45"/>
        <end position="67"/>
    </location>
</feature>
<dbReference type="SMART" id="SM00198">
    <property type="entry name" value="SCP"/>
    <property type="match status" value="1"/>
</dbReference>
<sequence length="459" mass="52280">MVKLDINEGLPAHRNKDLRLQYNNNALHTFILVHNRVWLCYQTRLWNSLCCYSIVLSIYLFCSSIYASNDWSQFEAHDIYPVADKSNCVFPFTYKDKVYNDCTTDGDNGNLPWCSLTSTYQGIGTYCYNFWNSTLQCLPKFTINGKTYTQCDYLSKTAMYKQCKTNNSAAPYRYCIEDIFTKSGRSLNQVSSCDPAYKALSPFHTMCYGPSNYAIPIPITPTEKQELLDMHNAYRANTSARYMFKLYWDDELAKIAQNHSDMCFFDHDLAANRYSTLYNWKNGQNMVMTNEIRSGLADLLDMMFSSEIVNFVYGTGCAPDPGTCLHYTQGVLNNMTRVGCAHTHCVFPDRIERYLTCNYILSQYTNNYMIPYVPSKVPAVDCPSKAVGNLCDCGNKICNYNNGEYLDPATCDCKTPVTKRSIGEQDPNSIKHPSSNEEPFVTMPPGKKIGLHAPKNSFN</sequence>
<comment type="caution">
    <text evidence="8">The sequence shown here is derived from an EMBL/GenBank/DDBJ whole genome shotgun (WGS) entry which is preliminary data.</text>
</comment>
<evidence type="ECO:0000256" key="5">
    <source>
        <dbReference type="SAM" id="Phobius"/>
    </source>
</evidence>
<keyword evidence="1" id="KW-0677">Repeat</keyword>
<keyword evidence="5" id="KW-0812">Transmembrane</keyword>
<comment type="caution">
    <text evidence="3">Lacks conserved residue(s) required for the propagation of feature annotation.</text>
</comment>